<name>A0AAU9J1J6_9CILI</name>
<dbReference type="Proteomes" id="UP001162131">
    <property type="component" value="Unassembled WGS sequence"/>
</dbReference>
<organism evidence="1 2">
    <name type="scientific">Blepharisma stoltei</name>
    <dbReference type="NCBI Taxonomy" id="1481888"/>
    <lineage>
        <taxon>Eukaryota</taxon>
        <taxon>Sar</taxon>
        <taxon>Alveolata</taxon>
        <taxon>Ciliophora</taxon>
        <taxon>Postciliodesmatophora</taxon>
        <taxon>Heterotrichea</taxon>
        <taxon>Heterotrichida</taxon>
        <taxon>Blepharismidae</taxon>
        <taxon>Blepharisma</taxon>
    </lineage>
</organism>
<dbReference type="AlphaFoldDB" id="A0AAU9J1J6"/>
<dbReference type="EMBL" id="CAJZBQ010000024">
    <property type="protein sequence ID" value="CAG9320106.1"/>
    <property type="molecule type" value="Genomic_DNA"/>
</dbReference>
<protein>
    <submittedName>
        <fullName evidence="1">Uncharacterized protein</fullName>
    </submittedName>
</protein>
<evidence type="ECO:0000313" key="2">
    <source>
        <dbReference type="Proteomes" id="UP001162131"/>
    </source>
</evidence>
<reference evidence="1" key="1">
    <citation type="submission" date="2021-09" db="EMBL/GenBank/DDBJ databases">
        <authorList>
            <consortium name="AG Swart"/>
            <person name="Singh M."/>
            <person name="Singh A."/>
            <person name="Seah K."/>
            <person name="Emmerich C."/>
        </authorList>
    </citation>
    <scope>NUCLEOTIDE SEQUENCE</scope>
    <source>
        <strain evidence="1">ATCC30299</strain>
    </source>
</reference>
<proteinExistence type="predicted"/>
<keyword evidence="2" id="KW-1185">Reference proteome</keyword>
<evidence type="ECO:0000313" key="1">
    <source>
        <dbReference type="EMBL" id="CAG9320106.1"/>
    </source>
</evidence>
<comment type="caution">
    <text evidence="1">The sequence shown here is derived from an EMBL/GenBank/DDBJ whole genome shotgun (WGS) entry which is preliminary data.</text>
</comment>
<accession>A0AAU9J1J6</accession>
<sequence length="215" mass="24937">MNSIFSFGEAAKFKLQNGFQHQRHFSPINEVLNVKNESRSSIQRRFSNIRDEKISGDLDDLKRIIEKCIRSKSNPRNSSWHKDEEDIKILNNDSERRYDSKPKQKLKKSEFLAQKPKKKKHKIPSLVISNRTPSPNIFLSKPVSFPNNARISKDLDKVRQNIKQRLLYLSKLKDTSGNGRFDNMENNLASNSLLLKSVQLFSPIHKISKTPTSFN</sequence>
<gene>
    <name evidence="1" type="ORF">BSTOLATCC_MIC25341</name>
</gene>